<feature type="compositionally biased region" description="Basic and acidic residues" evidence="1">
    <location>
        <begin position="16"/>
        <end position="27"/>
    </location>
</feature>
<feature type="region of interest" description="Disordered" evidence="1">
    <location>
        <begin position="217"/>
        <end position="283"/>
    </location>
</feature>
<accession>A0A977L0Z4</accession>
<proteinExistence type="predicted"/>
<reference evidence="2" key="1">
    <citation type="submission" date="2021-04" db="EMBL/GenBank/DDBJ databases">
        <title>Genome sequence of Woronichinia naegeliana from Washington state freshwater lake bloom.</title>
        <authorList>
            <person name="Dreher T.W."/>
        </authorList>
    </citation>
    <scope>NUCLEOTIDE SEQUENCE</scope>
    <source>
        <strain evidence="2">WA131</strain>
    </source>
</reference>
<sequence>MNPASPSPAPNLLFDRTSDPANSHDADPPTDMAAWEQRMAKLVGLSAEEELPLSLVNTSPDEEETDFADLNLLSPDSPQSSRTAEPLSANPLAKLGLVGSATLAIVLLAGIFLSQIMGGGHRTASKSVPVTTPTATPKNETQLLSGEVETLKTKLALAEQAEAVRRAQETLRREPLSPSAVVRMPVPSQTMGVRTVYVPRIITVEKIVKVPQTVSAAPKLAPNPPTSRPSSSQRIVKTSPPRSSSPLVQTPVPLQSTPTTSLPTPQVTPLQPLPSPPETKNSTSVAAGVTAKAVLATAVFGETMQSANNQNDNEKNVFVVRLQEPLKSVDGAIALPENTELLTEIKSLSEQGLIQLRVIKGVIQENGKLTEIDLPPNAMIVRALEGQPLIANQYPNQESSITGMDMGLFLLGGLGKVAELINRTESQVITTSASGSIISNANPKSNVLAGVLEGGANTVVPQIAQRNQQSISQMMQRTNIWFIAAGTEVEVYVNQLLQL</sequence>
<feature type="region of interest" description="Disordered" evidence="1">
    <location>
        <begin position="1"/>
        <end position="30"/>
    </location>
</feature>
<evidence type="ECO:0000313" key="2">
    <source>
        <dbReference type="EMBL" id="UXE63571.1"/>
    </source>
</evidence>
<dbReference type="Proteomes" id="UP001065613">
    <property type="component" value="Chromosome"/>
</dbReference>
<protein>
    <recommendedName>
        <fullName evidence="3">TrbI/VirB10 family protein</fullName>
    </recommendedName>
</protein>
<feature type="compositionally biased region" description="Low complexity" evidence="1">
    <location>
        <begin position="248"/>
        <end position="270"/>
    </location>
</feature>
<evidence type="ECO:0008006" key="3">
    <source>
        <dbReference type="Google" id="ProtNLM"/>
    </source>
</evidence>
<feature type="compositionally biased region" description="Polar residues" evidence="1">
    <location>
        <begin position="228"/>
        <end position="247"/>
    </location>
</feature>
<dbReference type="KEGG" id="wna:KA717_13730"/>
<dbReference type="Pfam" id="PF03743">
    <property type="entry name" value="TrbI"/>
    <property type="match status" value="1"/>
</dbReference>
<dbReference type="InterPro" id="IPR005498">
    <property type="entry name" value="T4SS_VirB10/TraB/TrbI"/>
</dbReference>
<organism evidence="2">
    <name type="scientific">Woronichinia naegeliana WA131</name>
    <dbReference type="NCBI Taxonomy" id="2824559"/>
    <lineage>
        <taxon>Bacteria</taxon>
        <taxon>Bacillati</taxon>
        <taxon>Cyanobacteriota</taxon>
        <taxon>Cyanophyceae</taxon>
        <taxon>Synechococcales</taxon>
        <taxon>Coelosphaeriaceae</taxon>
        <taxon>Woronichinia</taxon>
    </lineage>
</organism>
<dbReference type="EMBL" id="CP073041">
    <property type="protein sequence ID" value="UXE63571.1"/>
    <property type="molecule type" value="Genomic_DNA"/>
</dbReference>
<gene>
    <name evidence="2" type="ORF">KA717_13730</name>
</gene>
<name>A0A977L0Z4_9CYAN</name>
<evidence type="ECO:0000256" key="1">
    <source>
        <dbReference type="SAM" id="MobiDB-lite"/>
    </source>
</evidence>
<dbReference type="AlphaFoldDB" id="A0A977L0Z4"/>